<dbReference type="Proteomes" id="UP000186922">
    <property type="component" value="Unassembled WGS sequence"/>
</dbReference>
<evidence type="ECO:0000313" key="5">
    <source>
        <dbReference type="Proteomes" id="UP000186922"/>
    </source>
</evidence>
<name>A0A1D1V2Z8_RAMVA</name>
<organism evidence="4 5">
    <name type="scientific">Ramazzottius varieornatus</name>
    <name type="common">Water bear</name>
    <name type="synonym">Tardigrade</name>
    <dbReference type="NCBI Taxonomy" id="947166"/>
    <lineage>
        <taxon>Eukaryota</taxon>
        <taxon>Metazoa</taxon>
        <taxon>Ecdysozoa</taxon>
        <taxon>Tardigrada</taxon>
        <taxon>Eutardigrada</taxon>
        <taxon>Parachela</taxon>
        <taxon>Hypsibioidea</taxon>
        <taxon>Ramazzottiidae</taxon>
        <taxon>Ramazzottius</taxon>
    </lineage>
</organism>
<dbReference type="AlphaFoldDB" id="A0A1D1V2Z8"/>
<evidence type="ECO:0000256" key="1">
    <source>
        <dbReference type="ARBA" id="ARBA00001968"/>
    </source>
</evidence>
<comment type="caution">
    <text evidence="4">The sequence shown here is derived from an EMBL/GenBank/DDBJ whole genome shotgun (WGS) entry which is preliminary data.</text>
</comment>
<comment type="cofactor">
    <cofactor evidence="1">
        <name>a divalent metal cation</name>
        <dbReference type="ChEBI" id="CHEBI:60240"/>
    </cofactor>
</comment>
<protein>
    <recommendedName>
        <fullName evidence="3">DDE Tnp4 domain-containing protein</fullName>
    </recommendedName>
</protein>
<evidence type="ECO:0000256" key="2">
    <source>
        <dbReference type="ARBA" id="ARBA00022723"/>
    </source>
</evidence>
<accession>A0A1D1V2Z8</accession>
<dbReference type="OrthoDB" id="2668416at2759"/>
<dbReference type="InterPro" id="IPR027806">
    <property type="entry name" value="HARBI1_dom"/>
</dbReference>
<dbReference type="EMBL" id="BDGG01000003">
    <property type="protein sequence ID" value="GAU95250.1"/>
    <property type="molecule type" value="Genomic_DNA"/>
</dbReference>
<evidence type="ECO:0000259" key="3">
    <source>
        <dbReference type="Pfam" id="PF13359"/>
    </source>
</evidence>
<sequence length="121" mass="13917">MEKDVVFWPDSAEKKSMQKRIFEQSAFPNCRKFVDFANKRNMEGSDYFSHESRYGIKTPIVCDDQKRIRYLIAGFCGSAHDNRVFAISKLSKFPNELFSGGEYILADSAYTDTPNVTSSYK</sequence>
<dbReference type="Pfam" id="PF13359">
    <property type="entry name" value="DDE_Tnp_4"/>
    <property type="match status" value="1"/>
</dbReference>
<gene>
    <name evidence="4" type="primary">RvY_06898-1</name>
    <name evidence="4" type="synonym">RvY_06898.1</name>
    <name evidence="4" type="ORF">RvY_06898</name>
</gene>
<feature type="domain" description="DDE Tnp4" evidence="3">
    <location>
        <begin position="39"/>
        <end position="115"/>
    </location>
</feature>
<dbReference type="GO" id="GO:0046872">
    <property type="term" value="F:metal ion binding"/>
    <property type="evidence" value="ECO:0007669"/>
    <property type="project" value="UniProtKB-KW"/>
</dbReference>
<keyword evidence="2" id="KW-0479">Metal-binding</keyword>
<proteinExistence type="predicted"/>
<evidence type="ECO:0000313" key="4">
    <source>
        <dbReference type="EMBL" id="GAU95250.1"/>
    </source>
</evidence>
<keyword evidence="5" id="KW-1185">Reference proteome</keyword>
<reference evidence="4 5" key="1">
    <citation type="journal article" date="2016" name="Nat. Commun.">
        <title>Extremotolerant tardigrade genome and improved radiotolerance of human cultured cells by tardigrade-unique protein.</title>
        <authorList>
            <person name="Hashimoto T."/>
            <person name="Horikawa D.D."/>
            <person name="Saito Y."/>
            <person name="Kuwahara H."/>
            <person name="Kozuka-Hata H."/>
            <person name="Shin-I T."/>
            <person name="Minakuchi Y."/>
            <person name="Ohishi K."/>
            <person name="Motoyama A."/>
            <person name="Aizu T."/>
            <person name="Enomoto A."/>
            <person name="Kondo K."/>
            <person name="Tanaka S."/>
            <person name="Hara Y."/>
            <person name="Koshikawa S."/>
            <person name="Sagara H."/>
            <person name="Miura T."/>
            <person name="Yokobori S."/>
            <person name="Miyagawa K."/>
            <person name="Suzuki Y."/>
            <person name="Kubo T."/>
            <person name="Oyama M."/>
            <person name="Kohara Y."/>
            <person name="Fujiyama A."/>
            <person name="Arakawa K."/>
            <person name="Katayama T."/>
            <person name="Toyoda A."/>
            <person name="Kunieda T."/>
        </authorList>
    </citation>
    <scope>NUCLEOTIDE SEQUENCE [LARGE SCALE GENOMIC DNA]</scope>
    <source>
        <strain evidence="4 5">YOKOZUNA-1</strain>
    </source>
</reference>